<proteinExistence type="predicted"/>
<reference evidence="2" key="1">
    <citation type="submission" date="2021-11" db="EMBL/GenBank/DDBJ databases">
        <authorList>
            <consortium name="Genoscope - CEA"/>
            <person name="William W."/>
        </authorList>
    </citation>
    <scope>NUCLEOTIDE SEQUENCE</scope>
</reference>
<accession>A0A8J2SZ37</accession>
<keyword evidence="3" id="KW-1185">Reference proteome</keyword>
<feature type="region of interest" description="Disordered" evidence="1">
    <location>
        <begin position="385"/>
        <end position="405"/>
    </location>
</feature>
<dbReference type="EMBL" id="CAKKNE010000006">
    <property type="protein sequence ID" value="CAH0380297.1"/>
    <property type="molecule type" value="Genomic_DNA"/>
</dbReference>
<evidence type="ECO:0000313" key="2">
    <source>
        <dbReference type="EMBL" id="CAH0380297.1"/>
    </source>
</evidence>
<dbReference type="AlphaFoldDB" id="A0A8J2SZ37"/>
<comment type="caution">
    <text evidence="2">The sequence shown here is derived from an EMBL/GenBank/DDBJ whole genome shotgun (WGS) entry which is preliminary data.</text>
</comment>
<gene>
    <name evidence="2" type="ORF">PECAL_6P19390</name>
</gene>
<sequence>MDPADTSAGLATRVTHALKLRRQPTTRYDEATKALTETANEASKALEAITSQASKAFSLQAYWDQALESAGAATYRGLSQVSEPLAKSFVEFGLWTRGHGLGSGTRSVAVPLSVLCFGGVFLAYKLGAADALFRRWLERKLSSSLGTRTSIKSVQLSLSGRLEVKGVRVDDWNGRRPAALRIGSVEANVGMRSVIAWFLARRDEPPPPMVLIDPRFAEVTLRLRREPDGLFNWASANRKVRDARKASLTTRRRISVNQELSDHSDATSSDSEPGPRAFYLLPLDASSSSSGDEVVSARDAYGARWWRRRDVARFAERCGASLRATRVALERSAQRDHRRSPSLTRAERRAARRADAFEQWCSNRPRDVLRDVAVQLRRDLAYGATENVRENDTRPTTKPSSSRRFPNRARLPLGLRFVAVRVDLWDCPVLVDACAVSPDELILDDDVLNAYSIYSPSLDDAGSFSPGDVGAALAEKLVEAVVVDTPDVARTLAGALARDLVARDARRALRRAFLLEARSERRRRRRARRSHRRAFWAWSPGEGRGAPQ</sequence>
<evidence type="ECO:0000256" key="1">
    <source>
        <dbReference type="SAM" id="MobiDB-lite"/>
    </source>
</evidence>
<protein>
    <submittedName>
        <fullName evidence="2">Uncharacterized protein</fullName>
    </submittedName>
</protein>
<dbReference type="Proteomes" id="UP000789595">
    <property type="component" value="Unassembled WGS sequence"/>
</dbReference>
<feature type="region of interest" description="Disordered" evidence="1">
    <location>
        <begin position="254"/>
        <end position="274"/>
    </location>
</feature>
<organism evidence="2 3">
    <name type="scientific">Pelagomonas calceolata</name>
    <dbReference type="NCBI Taxonomy" id="35677"/>
    <lineage>
        <taxon>Eukaryota</taxon>
        <taxon>Sar</taxon>
        <taxon>Stramenopiles</taxon>
        <taxon>Ochrophyta</taxon>
        <taxon>Pelagophyceae</taxon>
        <taxon>Pelagomonadales</taxon>
        <taxon>Pelagomonadaceae</taxon>
        <taxon>Pelagomonas</taxon>
    </lineage>
</organism>
<evidence type="ECO:0000313" key="3">
    <source>
        <dbReference type="Proteomes" id="UP000789595"/>
    </source>
</evidence>
<name>A0A8J2SZ37_9STRA</name>